<dbReference type="PANTHER" id="PTHR43649">
    <property type="entry name" value="ARABINOSE-BINDING PROTEIN-RELATED"/>
    <property type="match status" value="1"/>
</dbReference>
<gene>
    <name evidence="3" type="ORF">ACFQV2_26335</name>
</gene>
<evidence type="ECO:0000313" key="3">
    <source>
        <dbReference type="EMBL" id="MFC7616461.1"/>
    </source>
</evidence>
<comment type="caution">
    <text evidence="3">The sequence shown here is derived from an EMBL/GenBank/DDBJ whole genome shotgun (WGS) entry which is preliminary data.</text>
</comment>
<dbReference type="PROSITE" id="PS51257">
    <property type="entry name" value="PROKAR_LIPOPROTEIN"/>
    <property type="match status" value="1"/>
</dbReference>
<dbReference type="InterPro" id="IPR006059">
    <property type="entry name" value="SBP"/>
</dbReference>
<protein>
    <submittedName>
        <fullName evidence="3">ABC transporter substrate-binding protein</fullName>
    </submittedName>
</protein>
<feature type="chain" id="PRO_5045457686" evidence="2">
    <location>
        <begin position="25"/>
        <end position="148"/>
    </location>
</feature>
<evidence type="ECO:0000256" key="1">
    <source>
        <dbReference type="SAM" id="MobiDB-lite"/>
    </source>
</evidence>
<reference evidence="4" key="1">
    <citation type="journal article" date="2019" name="Int. J. Syst. Evol. Microbiol.">
        <title>The Global Catalogue of Microorganisms (GCM) 10K type strain sequencing project: providing services to taxonomists for standard genome sequencing and annotation.</title>
        <authorList>
            <consortium name="The Broad Institute Genomics Platform"/>
            <consortium name="The Broad Institute Genome Sequencing Center for Infectious Disease"/>
            <person name="Wu L."/>
            <person name="Ma J."/>
        </authorList>
    </citation>
    <scope>NUCLEOTIDE SEQUENCE [LARGE SCALE GENOMIC DNA]</scope>
    <source>
        <strain evidence="4">JCM 17695</strain>
    </source>
</reference>
<evidence type="ECO:0000256" key="2">
    <source>
        <dbReference type="SAM" id="SignalP"/>
    </source>
</evidence>
<evidence type="ECO:0000313" key="4">
    <source>
        <dbReference type="Proteomes" id="UP001596512"/>
    </source>
</evidence>
<keyword evidence="4" id="KW-1185">Reference proteome</keyword>
<feature type="region of interest" description="Disordered" evidence="1">
    <location>
        <begin position="127"/>
        <end position="148"/>
    </location>
</feature>
<dbReference type="Proteomes" id="UP001596512">
    <property type="component" value="Unassembled WGS sequence"/>
</dbReference>
<sequence>MRHPRLALAAAALLAVAGCGGAPSADGGPVTLRFTWWGSDARHTMTQRLIEAFEAEHPGIRVEGEFTGWGDYWDKLATTVAGGDAPDIIQQESRYVREYADRGALLDLTEHVPSVIKTDKLDPRWRRWARSTARPTRSPPASTPTPSW</sequence>
<feature type="compositionally biased region" description="Pro residues" evidence="1">
    <location>
        <begin position="137"/>
        <end position="148"/>
    </location>
</feature>
<dbReference type="SUPFAM" id="SSF53850">
    <property type="entry name" value="Periplasmic binding protein-like II"/>
    <property type="match status" value="1"/>
</dbReference>
<proteinExistence type="predicted"/>
<dbReference type="PANTHER" id="PTHR43649:SF11">
    <property type="entry name" value="ABC TRANSPORTER SUBSTRATE-BINDING PROTEIN YESO-RELATED"/>
    <property type="match status" value="1"/>
</dbReference>
<organism evidence="3 4">
    <name type="scientific">Actinokineospora soli</name>
    <dbReference type="NCBI Taxonomy" id="1048753"/>
    <lineage>
        <taxon>Bacteria</taxon>
        <taxon>Bacillati</taxon>
        <taxon>Actinomycetota</taxon>
        <taxon>Actinomycetes</taxon>
        <taxon>Pseudonocardiales</taxon>
        <taxon>Pseudonocardiaceae</taxon>
        <taxon>Actinokineospora</taxon>
    </lineage>
</organism>
<dbReference type="Pfam" id="PF01547">
    <property type="entry name" value="SBP_bac_1"/>
    <property type="match status" value="1"/>
</dbReference>
<keyword evidence="2" id="KW-0732">Signal</keyword>
<dbReference type="EMBL" id="JBHTEY010000004">
    <property type="protein sequence ID" value="MFC7616461.1"/>
    <property type="molecule type" value="Genomic_DNA"/>
</dbReference>
<dbReference type="InterPro" id="IPR050490">
    <property type="entry name" value="Bact_solute-bd_prot1"/>
</dbReference>
<name>A0ABW2TUI3_9PSEU</name>
<accession>A0ABW2TUI3</accession>
<feature type="signal peptide" evidence="2">
    <location>
        <begin position="1"/>
        <end position="24"/>
    </location>
</feature>
<dbReference type="Gene3D" id="3.40.190.10">
    <property type="entry name" value="Periplasmic binding protein-like II"/>
    <property type="match status" value="1"/>
</dbReference>